<proteinExistence type="predicted"/>
<dbReference type="SMART" id="SM00530">
    <property type="entry name" value="HTH_XRE"/>
    <property type="match status" value="1"/>
</dbReference>
<dbReference type="CDD" id="cd00093">
    <property type="entry name" value="HTH_XRE"/>
    <property type="match status" value="1"/>
</dbReference>
<dbReference type="InterPro" id="IPR010982">
    <property type="entry name" value="Lambda_DNA-bd_dom_sf"/>
</dbReference>
<dbReference type="AlphaFoldDB" id="A0A1H0BW68"/>
<evidence type="ECO:0000313" key="2">
    <source>
        <dbReference type="EMBL" id="KAF2406681.1"/>
    </source>
</evidence>
<dbReference type="GO" id="GO:0003677">
    <property type="term" value="F:DNA binding"/>
    <property type="evidence" value="ECO:0007669"/>
    <property type="project" value="InterPro"/>
</dbReference>
<dbReference type="EMBL" id="JXDI01000003">
    <property type="protein sequence ID" value="KAF2406681.1"/>
    <property type="molecule type" value="Genomic_DNA"/>
</dbReference>
<dbReference type="Gene3D" id="1.10.260.40">
    <property type="entry name" value="lambda repressor-like DNA-binding domains"/>
    <property type="match status" value="1"/>
</dbReference>
<dbReference type="RefSeq" id="WP_269457872.1">
    <property type="nucleotide sequence ID" value="NZ_JXDI01000003.1"/>
</dbReference>
<dbReference type="Pfam" id="PF01381">
    <property type="entry name" value="HTH_3"/>
    <property type="match status" value="1"/>
</dbReference>
<sequence length="148" mass="16124">MGCFIPIGVRLREQREGLGMNQTDFASAAGVSRKTLFGYETGERSPDAAALAAWGKLGLDILYVVTGEPIASPLAAGVAAVSGRQPHIDVARLERICGMLEEVALKARKRWPAQKLATISAEVYNALIEDRDFDESRVDRILKLVVNR</sequence>
<gene>
    <name evidence="2" type="ORF">PSAN_48580</name>
    <name evidence="3" type="ORF">SAMN04490179_4518</name>
</gene>
<accession>A0A1H0BW68</accession>
<reference evidence="3 4" key="2">
    <citation type="submission" date="2016-10" db="EMBL/GenBank/DDBJ databases">
        <authorList>
            <person name="de Groot N.N."/>
        </authorList>
    </citation>
    <scope>NUCLEOTIDE SEQUENCE [LARGE SCALE GENOMIC DNA]</scope>
    <source>
        <strain evidence="3 4">BS2772</strain>
    </source>
</reference>
<dbReference type="Proteomes" id="UP000748067">
    <property type="component" value="Unassembled WGS sequence"/>
</dbReference>
<evidence type="ECO:0000313" key="4">
    <source>
        <dbReference type="Proteomes" id="UP000182470"/>
    </source>
</evidence>
<dbReference type="Proteomes" id="UP000182470">
    <property type="component" value="Chromosome I"/>
</dbReference>
<keyword evidence="5" id="KW-1185">Reference proteome</keyword>
<dbReference type="SUPFAM" id="SSF47413">
    <property type="entry name" value="lambda repressor-like DNA-binding domains"/>
    <property type="match status" value="1"/>
</dbReference>
<dbReference type="EMBL" id="LT629704">
    <property type="protein sequence ID" value="SDN49909.1"/>
    <property type="molecule type" value="Genomic_DNA"/>
</dbReference>
<organism evidence="3 4">
    <name type="scientific">Pseudomonas antarctica</name>
    <dbReference type="NCBI Taxonomy" id="219572"/>
    <lineage>
        <taxon>Bacteria</taxon>
        <taxon>Pseudomonadati</taxon>
        <taxon>Pseudomonadota</taxon>
        <taxon>Gammaproteobacteria</taxon>
        <taxon>Pseudomonadales</taxon>
        <taxon>Pseudomonadaceae</taxon>
        <taxon>Pseudomonas</taxon>
    </lineage>
</organism>
<evidence type="ECO:0000313" key="3">
    <source>
        <dbReference type="EMBL" id="SDN49909.1"/>
    </source>
</evidence>
<dbReference type="PROSITE" id="PS50943">
    <property type="entry name" value="HTH_CROC1"/>
    <property type="match status" value="1"/>
</dbReference>
<feature type="domain" description="HTH cro/C1-type" evidence="1">
    <location>
        <begin position="11"/>
        <end position="53"/>
    </location>
</feature>
<dbReference type="InterPro" id="IPR001387">
    <property type="entry name" value="Cro/C1-type_HTH"/>
</dbReference>
<protein>
    <submittedName>
        <fullName evidence="2 3">Helix-turn-helix</fullName>
    </submittedName>
</protein>
<evidence type="ECO:0000313" key="5">
    <source>
        <dbReference type="Proteomes" id="UP000748067"/>
    </source>
</evidence>
<evidence type="ECO:0000259" key="1">
    <source>
        <dbReference type="PROSITE" id="PS50943"/>
    </source>
</evidence>
<name>A0A1H0BW68_9PSED</name>
<reference evidence="2 5" key="1">
    <citation type="submission" date="2015-01" db="EMBL/GenBank/DDBJ databases">
        <title>Genome Sequence of Pseudomonas antarctica CMS 35.</title>
        <authorList>
            <person name="Voget S."/>
            <person name="Chow J."/>
            <person name="Daniel R."/>
            <person name="Streit W."/>
        </authorList>
    </citation>
    <scope>NUCLEOTIDE SEQUENCE [LARGE SCALE GENOMIC DNA]</scope>
    <source>
        <strain evidence="2 5">CMS 35</strain>
    </source>
</reference>